<dbReference type="RefSeq" id="WP_259313151.1">
    <property type="nucleotide sequence ID" value="NZ_CP087164.1"/>
</dbReference>
<name>A0A9E6Y2S7_9ACTN</name>
<dbReference type="GO" id="GO:0047661">
    <property type="term" value="F:amino-acid racemase activity"/>
    <property type="evidence" value="ECO:0007669"/>
    <property type="project" value="InterPro"/>
</dbReference>
<dbReference type="PANTHER" id="PTHR28047">
    <property type="entry name" value="PROTEIN DCG1"/>
    <property type="match status" value="1"/>
</dbReference>
<comment type="similarity">
    <text evidence="1">Belongs to the HyuE racemase family.</text>
</comment>
<evidence type="ECO:0008006" key="4">
    <source>
        <dbReference type="Google" id="ProtNLM"/>
    </source>
</evidence>
<dbReference type="Proteomes" id="UP001162834">
    <property type="component" value="Chromosome"/>
</dbReference>
<dbReference type="Pfam" id="PF01177">
    <property type="entry name" value="Asp_Glu_race"/>
    <property type="match status" value="1"/>
</dbReference>
<dbReference type="Gene3D" id="3.40.50.12500">
    <property type="match status" value="1"/>
</dbReference>
<sequence>MRIKYIIPFPFDEAGVRARAAQIPEGLLGPDVDVDFVPVRNSCFLLDSYYESILFDAYIAEAGLQAEDEGYDAVVMDTVSDSGLQVLRSRLSIPVIGPGQVAFHLAGVLGQKFSVVTMWDTWGFFYRKLFKEYGLTDNVASIRAVNIPPDVEQLFAGKEEEMYQRLTDEAMKAIEEDGADVIVLGSTTMHQAAAYLTEHLPCPLINPGPAAVAFAETVVRLGLSHSKLAFPTPGTLQDEKLFSLVGADGGTRLSPAAG</sequence>
<organism evidence="2 3">
    <name type="scientific">Capillimicrobium parvum</name>
    <dbReference type="NCBI Taxonomy" id="2884022"/>
    <lineage>
        <taxon>Bacteria</taxon>
        <taxon>Bacillati</taxon>
        <taxon>Actinomycetota</taxon>
        <taxon>Thermoleophilia</taxon>
        <taxon>Solirubrobacterales</taxon>
        <taxon>Capillimicrobiaceae</taxon>
        <taxon>Capillimicrobium</taxon>
    </lineage>
</organism>
<gene>
    <name evidence="2" type="ORF">DSM104329_05576</name>
</gene>
<dbReference type="InterPro" id="IPR001920">
    <property type="entry name" value="Asp/Glu_race"/>
</dbReference>
<dbReference type="AlphaFoldDB" id="A0A9E6Y2S7"/>
<dbReference type="InterPro" id="IPR053714">
    <property type="entry name" value="Iso_Racemase_Enz_sf"/>
</dbReference>
<dbReference type="SUPFAM" id="SSF53681">
    <property type="entry name" value="Aspartate/glutamate racemase"/>
    <property type="match status" value="1"/>
</dbReference>
<evidence type="ECO:0000313" key="2">
    <source>
        <dbReference type="EMBL" id="UGS39144.1"/>
    </source>
</evidence>
<evidence type="ECO:0000256" key="1">
    <source>
        <dbReference type="ARBA" id="ARBA00038414"/>
    </source>
</evidence>
<dbReference type="EMBL" id="CP087164">
    <property type="protein sequence ID" value="UGS39144.1"/>
    <property type="molecule type" value="Genomic_DNA"/>
</dbReference>
<dbReference type="InterPro" id="IPR015942">
    <property type="entry name" value="Asp/Glu/hydantoin_racemase"/>
</dbReference>
<accession>A0A9E6Y2S7</accession>
<evidence type="ECO:0000313" key="3">
    <source>
        <dbReference type="Proteomes" id="UP001162834"/>
    </source>
</evidence>
<proteinExistence type="inferred from homology"/>
<reference evidence="2" key="1">
    <citation type="journal article" date="2022" name="Int. J. Syst. Evol. Microbiol.">
        <title>Pseudomonas aegrilactucae sp. nov. and Pseudomonas morbosilactucae sp. nov., pathogens causing bacterial rot of lettuce in Japan.</title>
        <authorList>
            <person name="Sawada H."/>
            <person name="Fujikawa T."/>
            <person name="Satou M."/>
        </authorList>
    </citation>
    <scope>NUCLEOTIDE SEQUENCE</scope>
    <source>
        <strain evidence="2">0166_1</strain>
    </source>
</reference>
<dbReference type="KEGG" id="sbae:DSM104329_05576"/>
<dbReference type="PANTHER" id="PTHR28047:SF5">
    <property type="entry name" value="PROTEIN DCG1"/>
    <property type="match status" value="1"/>
</dbReference>
<keyword evidence="3" id="KW-1185">Reference proteome</keyword>
<dbReference type="InterPro" id="IPR052186">
    <property type="entry name" value="Hydantoin_racemase-like"/>
</dbReference>
<protein>
    <recommendedName>
        <fullName evidence="4">Hydrogenase expression protein HupH</fullName>
    </recommendedName>
</protein>